<comment type="subunit">
    <text evidence="3">Monomer.</text>
</comment>
<comment type="catalytic activity">
    <reaction evidence="3">
        <text>5-enolpyruvoyl-6-hydroxy-2-succinyl-cyclohex-3-ene-1-carboxylate = (1R,6R)-6-hydroxy-2-succinyl-cyclohexa-2,4-diene-1-carboxylate + pyruvate</text>
        <dbReference type="Rhea" id="RHEA:25597"/>
        <dbReference type="ChEBI" id="CHEBI:15361"/>
        <dbReference type="ChEBI" id="CHEBI:58689"/>
        <dbReference type="ChEBI" id="CHEBI:58818"/>
        <dbReference type="EC" id="4.2.99.20"/>
    </reaction>
</comment>
<dbReference type="PANTHER" id="PTHR42916:SF1">
    <property type="entry name" value="PROTEIN PHYLLO, CHLOROPLASTIC"/>
    <property type="match status" value="1"/>
</dbReference>
<dbReference type="InterPro" id="IPR029058">
    <property type="entry name" value="AB_hydrolase_fold"/>
</dbReference>
<dbReference type="Gene3D" id="3.40.50.1820">
    <property type="entry name" value="alpha/beta hydrolase"/>
    <property type="match status" value="1"/>
</dbReference>
<evidence type="ECO:0000256" key="2">
    <source>
        <dbReference type="ARBA" id="ARBA00023239"/>
    </source>
</evidence>
<dbReference type="GO" id="GO:0070205">
    <property type="term" value="F:2-succinyl-6-hydroxy-2,4-cyclohexadiene-1-carboxylate synthase activity"/>
    <property type="evidence" value="ECO:0007669"/>
    <property type="project" value="UniProtKB-UniRule"/>
</dbReference>
<dbReference type="OrthoDB" id="9808398at2"/>
<reference evidence="5 6" key="1">
    <citation type="submission" date="2019-06" db="EMBL/GenBank/DDBJ databases">
        <title>Psychrobacillus vulpis sp. nov., a new species isolated from feces of a red fox that inhabits in The Tablas de Daimiel Natural Park, Albacete, Spain.</title>
        <authorList>
            <person name="Rodriguez M."/>
            <person name="Reina J.C."/>
            <person name="Bejar V."/>
            <person name="Llamas I."/>
        </authorList>
    </citation>
    <scope>NUCLEOTIDE SEQUENCE [LARGE SCALE GENOMIC DNA]</scope>
    <source>
        <strain evidence="5 6">Z8</strain>
    </source>
</reference>
<dbReference type="Pfam" id="PF00561">
    <property type="entry name" value="Abhydrolase_1"/>
    <property type="match status" value="1"/>
</dbReference>
<comment type="similarity">
    <text evidence="3">Belongs to the AB hydrolase superfamily. MenH family.</text>
</comment>
<dbReference type="SUPFAM" id="SSF53474">
    <property type="entry name" value="alpha/beta-Hydrolases"/>
    <property type="match status" value="1"/>
</dbReference>
<comment type="pathway">
    <text evidence="3">Quinol/quinone metabolism; 1,4-dihydroxy-2-naphthoate biosynthesis; 1,4-dihydroxy-2-naphthoate from chorismate: step 3/7.</text>
</comment>
<evidence type="ECO:0000259" key="4">
    <source>
        <dbReference type="Pfam" id="PF00561"/>
    </source>
</evidence>
<comment type="pathway">
    <text evidence="3">Quinol/quinone metabolism; menaquinone biosynthesis.</text>
</comment>
<comment type="function">
    <text evidence="3">Catalyzes a proton abstraction reaction that results in 2,5-elimination of pyruvate from 2-succinyl-5-enolpyruvyl-6-hydroxy-3-cyclohexene-1-carboxylate (SEPHCHC) and the formation of 2-succinyl-6-hydroxy-2,4-cyclohexadiene-1-carboxylate (SHCHC).</text>
</comment>
<evidence type="ECO:0000313" key="6">
    <source>
        <dbReference type="Proteomes" id="UP000316626"/>
    </source>
</evidence>
<sequence>MDLYFEGARLNLESINVNIRSIEMHIKRYNIGAKEKVVLLHGFTSSSSTWKDVINFLPSDVEVLTVDLIGHGQTSKPSKHERYYVEEQIEDLHALFQQIQWTHFTLVGYSMGGRLALAYAAKYPVDKLILESSSPGLANVSERLQRKQADSLLAERIINEGIKSFVNYWENIPLFHSQKSIPYEKQLAIREERLTQSEIGLSNSLKGFSTGVQTSYWDKLEQITFPTLLLTGELDQKFCEIAKQMASYLPNAKWKVVTGVGHAIHVENPELFATIVEEIILKED</sequence>
<keyword evidence="6" id="KW-1185">Reference proteome</keyword>
<keyword evidence="2 3" id="KW-0456">Lyase</keyword>
<dbReference type="PANTHER" id="PTHR42916">
    <property type="entry name" value="2-SUCCINYL-5-ENOLPYRUVYL-6-HYDROXY-3-CYCLOHEXENE-1-CARBOXYLATE SYNTHASE"/>
    <property type="match status" value="1"/>
</dbReference>
<dbReference type="HAMAP" id="MF_01660">
    <property type="entry name" value="MenH"/>
    <property type="match status" value="1"/>
</dbReference>
<evidence type="ECO:0000313" key="5">
    <source>
        <dbReference type="EMBL" id="TQR18041.1"/>
    </source>
</evidence>
<comment type="caution">
    <text evidence="5">The sequence shown here is derived from an EMBL/GenBank/DDBJ whole genome shotgun (WGS) entry which is preliminary data.</text>
</comment>
<dbReference type="NCBIfam" id="TIGR03695">
    <property type="entry name" value="menH_SHCHC"/>
    <property type="match status" value="1"/>
</dbReference>
<evidence type="ECO:0000256" key="3">
    <source>
        <dbReference type="HAMAP-Rule" id="MF_01660"/>
    </source>
</evidence>
<keyword evidence="1 3" id="KW-0474">Menaquinone biosynthesis</keyword>
<dbReference type="EMBL" id="VDGI01000023">
    <property type="protein sequence ID" value="TQR18041.1"/>
    <property type="molecule type" value="Genomic_DNA"/>
</dbReference>
<dbReference type="PRINTS" id="PR00111">
    <property type="entry name" value="ABHYDROLASE"/>
</dbReference>
<dbReference type="UniPathway" id="UPA01057">
    <property type="reaction ID" value="UER00900"/>
</dbReference>
<dbReference type="EC" id="4.2.99.20" evidence="3"/>
<dbReference type="UniPathway" id="UPA00079"/>
<proteinExistence type="inferred from homology"/>
<feature type="domain" description="AB hydrolase-1" evidence="4">
    <location>
        <begin position="37"/>
        <end position="269"/>
    </location>
</feature>
<evidence type="ECO:0000256" key="1">
    <source>
        <dbReference type="ARBA" id="ARBA00022428"/>
    </source>
</evidence>
<dbReference type="InterPro" id="IPR022485">
    <property type="entry name" value="SHCHC_synthase_MenH"/>
</dbReference>
<gene>
    <name evidence="3 5" type="primary">menH</name>
    <name evidence="5" type="ORF">FG384_16875</name>
</gene>
<protein>
    <recommendedName>
        <fullName evidence="3">Putative 2-succinyl-6-hydroxy-2,4-cyclohexadiene-1-carboxylate synthase</fullName>
        <shortName evidence="3">SHCHC synthase</shortName>
        <ecNumber evidence="3">4.2.99.20</ecNumber>
    </recommendedName>
</protein>
<name>A0A544TKR7_9BACI</name>
<organism evidence="5 6">
    <name type="scientific">Psychrobacillus vulpis</name>
    <dbReference type="NCBI Taxonomy" id="2325572"/>
    <lineage>
        <taxon>Bacteria</taxon>
        <taxon>Bacillati</taxon>
        <taxon>Bacillota</taxon>
        <taxon>Bacilli</taxon>
        <taxon>Bacillales</taxon>
        <taxon>Bacillaceae</taxon>
        <taxon>Psychrobacillus</taxon>
    </lineage>
</organism>
<dbReference type="AlphaFoldDB" id="A0A544TKR7"/>
<dbReference type="GO" id="GO:0009234">
    <property type="term" value="P:menaquinone biosynthetic process"/>
    <property type="evidence" value="ECO:0007669"/>
    <property type="project" value="UniProtKB-UniRule"/>
</dbReference>
<accession>A0A544TKR7</accession>
<dbReference type="InterPro" id="IPR000073">
    <property type="entry name" value="AB_hydrolase_1"/>
</dbReference>
<dbReference type="Proteomes" id="UP000316626">
    <property type="component" value="Unassembled WGS sequence"/>
</dbReference>